<evidence type="ECO:0000313" key="1">
    <source>
        <dbReference type="EMBL" id="GIH07508.1"/>
    </source>
</evidence>
<keyword evidence="2" id="KW-1185">Reference proteome</keyword>
<sequence length="79" mass="9061">MGPRPKDWELHQGDYVPWGEQGIKLVPPEACYRGHPIEDNGWGRCPRCRKMTTKFSCRVKDCDGARTTKAHNIDCPPEH</sequence>
<organism evidence="1 2">
    <name type="scientific">Rhizocola hellebori</name>
    <dbReference type="NCBI Taxonomy" id="1392758"/>
    <lineage>
        <taxon>Bacteria</taxon>
        <taxon>Bacillati</taxon>
        <taxon>Actinomycetota</taxon>
        <taxon>Actinomycetes</taxon>
        <taxon>Micromonosporales</taxon>
        <taxon>Micromonosporaceae</taxon>
        <taxon>Rhizocola</taxon>
    </lineage>
</organism>
<name>A0A8J3QD51_9ACTN</name>
<reference evidence="1" key="1">
    <citation type="submission" date="2021-01" db="EMBL/GenBank/DDBJ databases">
        <title>Whole genome shotgun sequence of Rhizocola hellebori NBRC 109834.</title>
        <authorList>
            <person name="Komaki H."/>
            <person name="Tamura T."/>
        </authorList>
    </citation>
    <scope>NUCLEOTIDE SEQUENCE</scope>
    <source>
        <strain evidence="1">NBRC 109834</strain>
    </source>
</reference>
<comment type="caution">
    <text evidence="1">The sequence shown here is derived from an EMBL/GenBank/DDBJ whole genome shotgun (WGS) entry which is preliminary data.</text>
</comment>
<protein>
    <submittedName>
        <fullName evidence="1">Uncharacterized protein</fullName>
    </submittedName>
</protein>
<dbReference type="Proteomes" id="UP000612899">
    <property type="component" value="Unassembled WGS sequence"/>
</dbReference>
<proteinExistence type="predicted"/>
<dbReference type="EMBL" id="BONY01000037">
    <property type="protein sequence ID" value="GIH07508.1"/>
    <property type="molecule type" value="Genomic_DNA"/>
</dbReference>
<accession>A0A8J3QD51</accession>
<dbReference type="AlphaFoldDB" id="A0A8J3QD51"/>
<evidence type="ECO:0000313" key="2">
    <source>
        <dbReference type="Proteomes" id="UP000612899"/>
    </source>
</evidence>
<gene>
    <name evidence="1" type="ORF">Rhe02_55750</name>
</gene>